<evidence type="ECO:0000256" key="8">
    <source>
        <dbReference type="PROSITE-ProRule" id="PRU00339"/>
    </source>
</evidence>
<accession>A0A519BFE1</accession>
<feature type="domain" description="O-GlcNAc transferase C-terminal" evidence="9">
    <location>
        <begin position="224"/>
        <end position="375"/>
    </location>
</feature>
<dbReference type="Pfam" id="PF13431">
    <property type="entry name" value="TPR_17"/>
    <property type="match status" value="1"/>
</dbReference>
<comment type="caution">
    <text evidence="10">The sequence shown here is derived from an EMBL/GenBank/DDBJ whole genome shotgun (WGS) entry which is preliminary data.</text>
</comment>
<dbReference type="PANTHER" id="PTHR44835">
    <property type="entry name" value="UDP-N-ACETYLGLUCOSAMINE--PEPTIDE N-ACETYLGLUCOSAMINYLTRANSFERASE SPINDLY-RELATED"/>
    <property type="match status" value="1"/>
</dbReference>
<evidence type="ECO:0000256" key="6">
    <source>
        <dbReference type="ARBA" id="ARBA00022737"/>
    </source>
</evidence>
<evidence type="ECO:0000256" key="3">
    <source>
        <dbReference type="ARBA" id="ARBA00011970"/>
    </source>
</evidence>
<dbReference type="SMART" id="SM00028">
    <property type="entry name" value="TPR"/>
    <property type="match status" value="4"/>
</dbReference>
<gene>
    <name evidence="10" type="ORF">EVJ46_07225</name>
</gene>
<dbReference type="Pfam" id="PF13432">
    <property type="entry name" value="TPR_16"/>
    <property type="match status" value="1"/>
</dbReference>
<keyword evidence="5" id="KW-0808">Transferase</keyword>
<dbReference type="PANTHER" id="PTHR44835:SF1">
    <property type="entry name" value="PROTEIN O-GLCNAC TRANSFERASE"/>
    <property type="match status" value="1"/>
</dbReference>
<dbReference type="EC" id="2.4.1.255" evidence="3"/>
<dbReference type="SUPFAM" id="SSF48452">
    <property type="entry name" value="TPR-like"/>
    <property type="match status" value="1"/>
</dbReference>
<dbReference type="Gene3D" id="3.40.50.11380">
    <property type="match status" value="1"/>
</dbReference>
<evidence type="ECO:0000256" key="4">
    <source>
        <dbReference type="ARBA" id="ARBA00022676"/>
    </source>
</evidence>
<dbReference type="PROSITE" id="PS50005">
    <property type="entry name" value="TPR"/>
    <property type="match status" value="3"/>
</dbReference>
<dbReference type="GO" id="GO:0097363">
    <property type="term" value="F:protein O-acetylglucosaminyltransferase activity"/>
    <property type="evidence" value="ECO:0007669"/>
    <property type="project" value="UniProtKB-EC"/>
</dbReference>
<evidence type="ECO:0000256" key="2">
    <source>
        <dbReference type="ARBA" id="ARBA00005386"/>
    </source>
</evidence>
<sequence length="595" mass="67003">MMKNYRAAAVEYFDNKNKYKEAVVALFDSGNYAEAQIVARNMTEKFPDCAFAWKALGAILKMLGKTLESIGAMQQAIELDPADAIIYSNLSATLQDINRYREAQMYCLKAIELQPDLAIAYHNLGSVLNNLGRPLDAQAVCLRAIQLKPDFAEAYYNLGNSFNEIGAQPEAQLSYLRAIELMPDSLQAYDNILMGMNYNPDFSISYYKEWAEKYGTLISSRVNRKFTNHNMPKSGDKLKVGFVSGDFRNHAVGLLLENMLGSIKNIELYAYSAHNAEDELTWRIKPYFKKWTAIYDKNDEESAHIIYKDGINILLDLSGHTRFNRLPVFAYKPAPVQASWLGYPASTGVKEIDYFIGDYYTSPKSEESHFNEKIYRFQNSCICLAPPCEAPKVGMLPALRNRFITFGCFNNLAKINDEVIAIWSEILLQIPAARLFLKTKQLGNKNVQDILFKKFNDNGVAEPAKRLILEGASPRAELLASYNKIDIALDPFPYNGGVTGAESVYMGVPILTLKGDRFVSRVGESIANNVGLSKFIAQNKEEYIKKAKDNSLDIAELADLRANLRNISLRSSLFDGARFAKDFENAMADIWMKSF</sequence>
<comment type="pathway">
    <text evidence="1">Protein modification; protein glycosylation.</text>
</comment>
<dbReference type="InterPro" id="IPR011990">
    <property type="entry name" value="TPR-like_helical_dom_sf"/>
</dbReference>
<feature type="repeat" description="TPR" evidence="8">
    <location>
        <begin position="152"/>
        <end position="185"/>
    </location>
</feature>
<reference evidence="10 11" key="1">
    <citation type="journal article" date="2019" name="ISME J.">
        <title>Insights into ecological role of a new deltaproteobacterial order Candidatus Acidulodesulfobacterales by metagenomics and metatranscriptomics.</title>
        <authorList>
            <person name="Tan S."/>
            <person name="Liu J."/>
            <person name="Fang Y."/>
            <person name="Hedlund B.P."/>
            <person name="Lian Z.H."/>
            <person name="Huang L.Y."/>
            <person name="Li J.T."/>
            <person name="Huang L.N."/>
            <person name="Li W.J."/>
            <person name="Jiang H.C."/>
            <person name="Dong H.L."/>
            <person name="Shu W.S."/>
        </authorList>
    </citation>
    <scope>NUCLEOTIDE SEQUENCE [LARGE SCALE GENOMIC DNA]</scope>
    <source>
        <strain evidence="10">AP2</strain>
    </source>
</reference>
<proteinExistence type="inferred from homology"/>
<comment type="similarity">
    <text evidence="2">Belongs to the glycosyltransferase 41 family. O-GlcNAc transferase subfamily.</text>
</comment>
<evidence type="ECO:0000256" key="7">
    <source>
        <dbReference type="ARBA" id="ARBA00022803"/>
    </source>
</evidence>
<keyword evidence="4" id="KW-0328">Glycosyltransferase</keyword>
<dbReference type="Proteomes" id="UP000316562">
    <property type="component" value="Unassembled WGS sequence"/>
</dbReference>
<keyword evidence="6" id="KW-0677">Repeat</keyword>
<feature type="domain" description="O-GlcNAc transferase C-terminal" evidence="9">
    <location>
        <begin position="400"/>
        <end position="582"/>
    </location>
</feature>
<feature type="repeat" description="TPR" evidence="8">
    <location>
        <begin position="50"/>
        <end position="83"/>
    </location>
</feature>
<keyword evidence="7 8" id="KW-0802">TPR repeat</keyword>
<evidence type="ECO:0000259" key="9">
    <source>
        <dbReference type="Pfam" id="PF13844"/>
    </source>
</evidence>
<dbReference type="InterPro" id="IPR051939">
    <property type="entry name" value="Glycosyltr_41/O-GlcNAc_trsf"/>
</dbReference>
<dbReference type="AlphaFoldDB" id="A0A519BFE1"/>
<evidence type="ECO:0000256" key="5">
    <source>
        <dbReference type="ARBA" id="ARBA00022679"/>
    </source>
</evidence>
<organism evidence="10 11">
    <name type="scientific">Acididesulfobacter guangdongensis</name>
    <dbReference type="NCBI Taxonomy" id="2597225"/>
    <lineage>
        <taxon>Bacteria</taxon>
        <taxon>Deltaproteobacteria</taxon>
        <taxon>Candidatus Acidulodesulfobacterales</taxon>
        <taxon>Candidatus Acididesulfobacter</taxon>
    </lineage>
</organism>
<dbReference type="Gene3D" id="1.25.40.10">
    <property type="entry name" value="Tetratricopeptide repeat domain"/>
    <property type="match status" value="2"/>
</dbReference>
<evidence type="ECO:0000313" key="11">
    <source>
        <dbReference type="Proteomes" id="UP000316562"/>
    </source>
</evidence>
<evidence type="ECO:0000313" key="10">
    <source>
        <dbReference type="EMBL" id="RZD15981.1"/>
    </source>
</evidence>
<dbReference type="InterPro" id="IPR029489">
    <property type="entry name" value="OGT/SEC/SPY_C"/>
</dbReference>
<evidence type="ECO:0000256" key="1">
    <source>
        <dbReference type="ARBA" id="ARBA00004922"/>
    </source>
</evidence>
<dbReference type="EMBL" id="SGBC01000003">
    <property type="protein sequence ID" value="RZD15981.1"/>
    <property type="molecule type" value="Genomic_DNA"/>
</dbReference>
<dbReference type="Gene3D" id="3.40.50.2000">
    <property type="entry name" value="Glycogen Phosphorylase B"/>
    <property type="match status" value="1"/>
</dbReference>
<dbReference type="InterPro" id="IPR019734">
    <property type="entry name" value="TPR_rpt"/>
</dbReference>
<name>A0A519BFE1_ACIG2</name>
<dbReference type="Pfam" id="PF13844">
    <property type="entry name" value="Glyco_transf_41"/>
    <property type="match status" value="2"/>
</dbReference>
<feature type="repeat" description="TPR" evidence="8">
    <location>
        <begin position="84"/>
        <end position="117"/>
    </location>
</feature>
<protein>
    <recommendedName>
        <fullName evidence="3">protein O-GlcNAc transferase</fullName>
        <ecNumber evidence="3">2.4.1.255</ecNumber>
    </recommendedName>
</protein>